<dbReference type="Pfam" id="PF01433">
    <property type="entry name" value="Peptidase_M1"/>
    <property type="match status" value="1"/>
</dbReference>
<dbReference type="GO" id="GO:0016020">
    <property type="term" value="C:membrane"/>
    <property type="evidence" value="ECO:0007669"/>
    <property type="project" value="TreeGrafter"/>
</dbReference>
<feature type="site" description="Transition state stabilizer" evidence="10">
    <location>
        <position position="434"/>
    </location>
</feature>
<evidence type="ECO:0000259" key="13">
    <source>
        <dbReference type="Pfam" id="PF11838"/>
    </source>
</evidence>
<evidence type="ECO:0000256" key="6">
    <source>
        <dbReference type="ARBA" id="ARBA00022833"/>
    </source>
</evidence>
<dbReference type="eggNOG" id="KOG1046">
    <property type="taxonomic scope" value="Eukaryota"/>
</dbReference>
<evidence type="ECO:0000313" key="15">
    <source>
        <dbReference type="EMBL" id="CCA66867.1"/>
    </source>
</evidence>
<dbReference type="FunCoup" id="G4T6D0">
    <property type="interactions" value="496"/>
</dbReference>
<dbReference type="FunFam" id="1.10.390.10:FF:000006">
    <property type="entry name" value="Puromycin-sensitive aminopeptidase"/>
    <property type="match status" value="1"/>
</dbReference>
<gene>
    <name evidence="15" type="ORF">PIIN_00628</name>
</gene>
<feature type="domain" description="ERAP1-like C-terminal" evidence="13">
    <location>
        <begin position="570"/>
        <end position="882"/>
    </location>
</feature>
<evidence type="ECO:0000256" key="9">
    <source>
        <dbReference type="PIRSR" id="PIRSR634016-3"/>
    </source>
</evidence>
<dbReference type="InterPro" id="IPR034016">
    <property type="entry name" value="M1_APN-typ"/>
</dbReference>
<dbReference type="GO" id="GO:0070006">
    <property type="term" value="F:metalloaminopeptidase activity"/>
    <property type="evidence" value="ECO:0007669"/>
    <property type="project" value="TreeGrafter"/>
</dbReference>
<keyword evidence="4 9" id="KW-0479">Metal-binding</keyword>
<reference evidence="15 16" key="1">
    <citation type="journal article" date="2011" name="PLoS Pathog.">
        <title>Endophytic Life Strategies Decoded by Genome and Transcriptome Analyses of the Mutualistic Root Symbiont Piriformospora indica.</title>
        <authorList>
            <person name="Zuccaro A."/>
            <person name="Lahrmann U."/>
            <person name="Guldener U."/>
            <person name="Langen G."/>
            <person name="Pfiffi S."/>
            <person name="Biedenkopf D."/>
            <person name="Wong P."/>
            <person name="Samans B."/>
            <person name="Grimm C."/>
            <person name="Basiewicz M."/>
            <person name="Murat C."/>
            <person name="Martin F."/>
            <person name="Kogel K.H."/>
        </authorList>
    </citation>
    <scope>NUCLEOTIDE SEQUENCE [LARGE SCALE GENOMIC DNA]</scope>
    <source>
        <strain evidence="15 16">DSM 11827</strain>
    </source>
</reference>
<dbReference type="Gene3D" id="1.10.390.10">
    <property type="entry name" value="Neutral Protease Domain 2"/>
    <property type="match status" value="1"/>
</dbReference>
<dbReference type="GO" id="GO:0042277">
    <property type="term" value="F:peptide binding"/>
    <property type="evidence" value="ECO:0007669"/>
    <property type="project" value="TreeGrafter"/>
</dbReference>
<comment type="caution">
    <text evidence="15">The sequence shown here is derived from an EMBL/GenBank/DDBJ whole genome shotgun (WGS) entry which is preliminary data.</text>
</comment>
<feature type="binding site" evidence="9">
    <location>
        <position position="347"/>
    </location>
    <ligand>
        <name>Zn(2+)</name>
        <dbReference type="ChEBI" id="CHEBI:29105"/>
        <note>catalytic</note>
    </ligand>
</feature>
<protein>
    <recommendedName>
        <fullName evidence="11">Aminopeptidase</fullName>
        <ecNumber evidence="11">3.4.11.-</ecNumber>
    </recommendedName>
</protein>
<dbReference type="STRING" id="1109443.G4T6D0"/>
<dbReference type="CDD" id="cd09601">
    <property type="entry name" value="M1_APN-Q_like"/>
    <property type="match status" value="1"/>
</dbReference>
<comment type="similarity">
    <text evidence="1 11">Belongs to the peptidase M1 family.</text>
</comment>
<feature type="domain" description="Aminopeptidase N-like N-terminal" evidence="14">
    <location>
        <begin position="24"/>
        <end position="198"/>
    </location>
</feature>
<dbReference type="InterPro" id="IPR042097">
    <property type="entry name" value="Aminopeptidase_N-like_N_sf"/>
</dbReference>
<dbReference type="Proteomes" id="UP000007148">
    <property type="component" value="Unassembled WGS sequence"/>
</dbReference>
<keyword evidence="6 9" id="KW-0862">Zinc</keyword>
<evidence type="ECO:0000256" key="3">
    <source>
        <dbReference type="ARBA" id="ARBA00022670"/>
    </source>
</evidence>
<feature type="binding site" evidence="9">
    <location>
        <position position="351"/>
    </location>
    <ligand>
        <name>Zn(2+)</name>
        <dbReference type="ChEBI" id="CHEBI:29105"/>
        <note>catalytic</note>
    </ligand>
</feature>
<evidence type="ECO:0000256" key="8">
    <source>
        <dbReference type="PIRSR" id="PIRSR634016-1"/>
    </source>
</evidence>
<proteinExistence type="inferred from homology"/>
<organism evidence="15 16">
    <name type="scientific">Serendipita indica (strain DSM 11827)</name>
    <name type="common">Root endophyte fungus</name>
    <name type="synonym">Piriformospora indica</name>
    <dbReference type="NCBI Taxonomy" id="1109443"/>
    <lineage>
        <taxon>Eukaryota</taxon>
        <taxon>Fungi</taxon>
        <taxon>Dikarya</taxon>
        <taxon>Basidiomycota</taxon>
        <taxon>Agaricomycotina</taxon>
        <taxon>Agaricomycetes</taxon>
        <taxon>Sebacinales</taxon>
        <taxon>Serendipitaceae</taxon>
        <taxon>Serendipita</taxon>
    </lineage>
</organism>
<evidence type="ECO:0000256" key="4">
    <source>
        <dbReference type="ARBA" id="ARBA00022723"/>
    </source>
</evidence>
<dbReference type="AlphaFoldDB" id="G4T6D0"/>
<dbReference type="OrthoDB" id="10031169at2759"/>
<dbReference type="PANTHER" id="PTHR11533">
    <property type="entry name" value="PROTEASE M1 ZINC METALLOPROTEASE"/>
    <property type="match status" value="1"/>
</dbReference>
<feature type="active site" description="Proton acceptor" evidence="8">
    <location>
        <position position="348"/>
    </location>
</feature>
<dbReference type="GO" id="GO:0008270">
    <property type="term" value="F:zinc ion binding"/>
    <property type="evidence" value="ECO:0007669"/>
    <property type="project" value="UniProtKB-UniRule"/>
</dbReference>
<dbReference type="SUPFAM" id="SSF63737">
    <property type="entry name" value="Leukotriene A4 hydrolase N-terminal domain"/>
    <property type="match status" value="1"/>
</dbReference>
<dbReference type="EMBL" id="CAFZ01000006">
    <property type="protein sequence ID" value="CCA66867.1"/>
    <property type="molecule type" value="Genomic_DNA"/>
</dbReference>
<feature type="binding site" evidence="9">
    <location>
        <position position="370"/>
    </location>
    <ligand>
        <name>Zn(2+)</name>
        <dbReference type="ChEBI" id="CHEBI:29105"/>
        <note>catalytic</note>
    </ligand>
</feature>
<dbReference type="PANTHER" id="PTHR11533:SF174">
    <property type="entry name" value="PUROMYCIN-SENSITIVE AMINOPEPTIDASE-RELATED"/>
    <property type="match status" value="1"/>
</dbReference>
<dbReference type="InterPro" id="IPR027268">
    <property type="entry name" value="Peptidase_M4/M1_CTD_sf"/>
</dbReference>
<comment type="cofactor">
    <cofactor evidence="9 11">
        <name>Zn(2+)</name>
        <dbReference type="ChEBI" id="CHEBI:29105"/>
    </cofactor>
    <text evidence="9 11">Binds 1 zinc ion per subunit.</text>
</comment>
<dbReference type="Gene3D" id="2.60.40.1730">
    <property type="entry name" value="tricorn interacting facor f3 domain"/>
    <property type="match status" value="1"/>
</dbReference>
<accession>G4T6D0</accession>
<evidence type="ECO:0000256" key="1">
    <source>
        <dbReference type="ARBA" id="ARBA00010136"/>
    </source>
</evidence>
<keyword evidence="7 11" id="KW-0482">Metalloprotease</keyword>
<evidence type="ECO:0000259" key="12">
    <source>
        <dbReference type="Pfam" id="PF01433"/>
    </source>
</evidence>
<dbReference type="Gene3D" id="1.25.50.20">
    <property type="match status" value="1"/>
</dbReference>
<name>G4T6D0_SERID</name>
<evidence type="ECO:0000256" key="5">
    <source>
        <dbReference type="ARBA" id="ARBA00022801"/>
    </source>
</evidence>
<sequence>MSQAYTAATNQTENDPYRLPKNVKPLHYTVTVKTDLEALQFEGHVAVDLEVLEETSTIIFNAADLELNQASLQSEALKTEEIQIAEQSINTDLDRVTLKVAKALPKGKARLNIAFKAPLTNKMTGYYYSNTEIDGKKAHYTLTQFEPTDARRAFPCWDEPALKATYDIIMISRENTVNLSNMPAISEKPFTKAETEYDQSIGKLTKMFANLKTESSEGGWKITKFQTTPLISSYLVAYANGPFEYIEDHYTSPLSGKTRPVRMYATKDIIHQTKFALDVNVRCLSLYEKVFEVEYPLPKLDTLVAHDFDAGAMENWGLITGRTTAYLIDEEKSDIAAKKRVADVASHEVAHQWFGNITSPEWWDVLYLNEGFATLMGELVILDKLFPEWGAKMSFINSHLERALALDARRSSHPIEVPCDDAKKINMIFDALSYSKAGSVLRMLSDYVTEEKFLKGVSIYLKKHLYSTARTIDLWNGISEATGQNVPDLMHNWVNCIGFPVLTVTETSEGIKVRQDRYLETGDVKEDENQTLWKIPLNLLTVDESGKPVIKRDLMTEREQTYQIDTSKPYKLNAGTSGVYRVLYPPERVKLLGKQAVDPNSPFSVTDRMGLISDVMVLGKSGLCRTSDGLALLNELRSESQYLVWESIAEKIGSILDVWWEMSDGVRANMNEFRQSLFVPLVKKYGFEPRKEDTFDDRQLRTLAIGQAAGAEAPEVIKELQSRFKLLVESNDHSRILPDIQSTAYSIGVRFGGRAEWETAKKIFLNPPTPSARTHAIYAMTATRDPELIEETFKFLMTEVKYFFLGLNANRFTRRQTYAFFKDKFDELYKRFEGTFSLGNVVKISLKGFAIKGDLEDIQAFFKDKDTAKYAMPLEQSLDAIRSNMKWLDQSNSDVVDWLESWSASNKTNAKY</sequence>
<dbReference type="InParanoid" id="G4T6D0"/>
<dbReference type="GO" id="GO:0006508">
    <property type="term" value="P:proteolysis"/>
    <property type="evidence" value="ECO:0007669"/>
    <property type="project" value="UniProtKB-KW"/>
</dbReference>
<evidence type="ECO:0000313" key="16">
    <source>
        <dbReference type="Proteomes" id="UP000007148"/>
    </source>
</evidence>
<dbReference type="InterPro" id="IPR045357">
    <property type="entry name" value="Aminopeptidase_N-like_N"/>
</dbReference>
<keyword evidence="5 11" id="KW-0378">Hydrolase</keyword>
<dbReference type="Pfam" id="PF11838">
    <property type="entry name" value="ERAP1_C"/>
    <property type="match status" value="1"/>
</dbReference>
<keyword evidence="3 11" id="KW-0645">Protease</keyword>
<dbReference type="GO" id="GO:0005615">
    <property type="term" value="C:extracellular space"/>
    <property type="evidence" value="ECO:0007669"/>
    <property type="project" value="TreeGrafter"/>
</dbReference>
<dbReference type="InterPro" id="IPR050344">
    <property type="entry name" value="Peptidase_M1_aminopeptidases"/>
</dbReference>
<dbReference type="OMA" id="MMEYVAI"/>
<dbReference type="GO" id="GO:0043171">
    <property type="term" value="P:peptide catabolic process"/>
    <property type="evidence" value="ECO:0007669"/>
    <property type="project" value="TreeGrafter"/>
</dbReference>
<dbReference type="MEROPS" id="M01.007"/>
<evidence type="ECO:0000256" key="10">
    <source>
        <dbReference type="PIRSR" id="PIRSR634016-4"/>
    </source>
</evidence>
<dbReference type="EC" id="3.4.11.-" evidence="11"/>
<evidence type="ECO:0000256" key="11">
    <source>
        <dbReference type="RuleBase" id="RU364040"/>
    </source>
</evidence>
<dbReference type="InterPro" id="IPR024571">
    <property type="entry name" value="ERAP1-like_C_dom"/>
</dbReference>
<evidence type="ECO:0000256" key="2">
    <source>
        <dbReference type="ARBA" id="ARBA00022438"/>
    </source>
</evidence>
<evidence type="ECO:0000259" key="14">
    <source>
        <dbReference type="Pfam" id="PF17900"/>
    </source>
</evidence>
<dbReference type="InterPro" id="IPR014782">
    <property type="entry name" value="Peptidase_M1_dom"/>
</dbReference>
<keyword evidence="2 11" id="KW-0031">Aminopeptidase</keyword>
<feature type="domain" description="Peptidase M1 membrane alanine aminopeptidase" evidence="12">
    <location>
        <begin position="275"/>
        <end position="493"/>
    </location>
</feature>
<keyword evidence="16" id="KW-1185">Reference proteome</keyword>
<dbReference type="Gene3D" id="2.60.40.1910">
    <property type="match status" value="1"/>
</dbReference>
<dbReference type="GO" id="GO:0005737">
    <property type="term" value="C:cytoplasm"/>
    <property type="evidence" value="ECO:0007669"/>
    <property type="project" value="TreeGrafter"/>
</dbReference>
<dbReference type="HOGENOM" id="CLU_003705_0_2_1"/>
<dbReference type="Pfam" id="PF17900">
    <property type="entry name" value="Peptidase_M1_N"/>
    <property type="match status" value="1"/>
</dbReference>
<evidence type="ECO:0000256" key="7">
    <source>
        <dbReference type="ARBA" id="ARBA00023049"/>
    </source>
</evidence>
<dbReference type="SUPFAM" id="SSF55486">
    <property type="entry name" value="Metalloproteases ('zincins'), catalytic domain"/>
    <property type="match status" value="1"/>
</dbReference>